<accession>A0A2K1Q8J1</accession>
<keyword evidence="2" id="KW-1185">Reference proteome</keyword>
<keyword evidence="1" id="KW-0282">Flagellum</keyword>
<evidence type="ECO:0000313" key="2">
    <source>
        <dbReference type="Proteomes" id="UP000236345"/>
    </source>
</evidence>
<gene>
    <name evidence="1" type="ORF">COO59_13050</name>
</gene>
<dbReference type="OrthoDB" id="6521367at2"/>
<name>A0A2K1Q8J1_9GAMM</name>
<keyword evidence="1" id="KW-0969">Cilium</keyword>
<reference evidence="2" key="1">
    <citation type="submission" date="2017-09" db="EMBL/GenBank/DDBJ databases">
        <authorList>
            <person name="Palmer M."/>
            <person name="Steenkamp E.T."/>
            <person name="Coetzee M.P."/>
            <person name="Avontuur J.R."/>
            <person name="Van Zyl E."/>
            <person name="Chan W.-Y."/>
            <person name="Blom J."/>
            <person name="Venter S.N."/>
        </authorList>
    </citation>
    <scope>NUCLEOTIDE SEQUENCE [LARGE SCALE GENOMIC DNA]</scope>
    <source>
        <strain evidence="2">QC88-366</strain>
    </source>
</reference>
<dbReference type="Proteomes" id="UP000236345">
    <property type="component" value="Unassembled WGS sequence"/>
</dbReference>
<dbReference type="AlphaFoldDB" id="A0A2K1Q8J1"/>
<evidence type="ECO:0000313" key="1">
    <source>
        <dbReference type="EMBL" id="PNS11297.1"/>
    </source>
</evidence>
<dbReference type="InterPro" id="IPR009420">
    <property type="entry name" value="FlhE"/>
</dbReference>
<organism evidence="1 2">
    <name type="scientific">Mixta theicola</name>
    <dbReference type="NCBI Taxonomy" id="1458355"/>
    <lineage>
        <taxon>Bacteria</taxon>
        <taxon>Pseudomonadati</taxon>
        <taxon>Pseudomonadota</taxon>
        <taxon>Gammaproteobacteria</taxon>
        <taxon>Enterobacterales</taxon>
        <taxon>Erwiniaceae</taxon>
        <taxon>Mixta</taxon>
    </lineage>
</organism>
<dbReference type="Pfam" id="PF06366">
    <property type="entry name" value="FlhE"/>
    <property type="match status" value="1"/>
</dbReference>
<sequence length="131" mass="13959">MAAAPSTLAAHGAWSGTAAGPQLSVGKQTYAGQALRSSAPLPPDAALSRISWRITLLTPPPPGLEIKLCSVTACIPLDRLTGQKAVPLPFSPNEELRFIYAVNAPGQLKPPIRVVSNQITVNYHWPNRSDR</sequence>
<proteinExistence type="predicted"/>
<protein>
    <submittedName>
        <fullName evidence="1">Flagellar protein FlhE</fullName>
    </submittedName>
</protein>
<comment type="caution">
    <text evidence="1">The sequence shown here is derived from an EMBL/GenBank/DDBJ whole genome shotgun (WGS) entry which is preliminary data.</text>
</comment>
<keyword evidence="1" id="KW-0966">Cell projection</keyword>
<dbReference type="EMBL" id="NWUO01000009">
    <property type="protein sequence ID" value="PNS11297.1"/>
    <property type="molecule type" value="Genomic_DNA"/>
</dbReference>